<evidence type="ECO:0000256" key="2">
    <source>
        <dbReference type="ARBA" id="ARBA00022676"/>
    </source>
</evidence>
<dbReference type="Gene3D" id="3.90.550.10">
    <property type="entry name" value="Spore Coat Polysaccharide Biosynthesis Protein SpsA, Chain A"/>
    <property type="match status" value="1"/>
</dbReference>
<comment type="subcellular location">
    <subcellularLocation>
        <location evidence="1">Membrane</location>
        <topology evidence="1">Multi-pass membrane protein</topology>
    </subcellularLocation>
</comment>
<evidence type="ECO:0000313" key="9">
    <source>
        <dbReference type="EMBL" id="MFC0392136.1"/>
    </source>
</evidence>
<evidence type="ECO:0000256" key="3">
    <source>
        <dbReference type="ARBA" id="ARBA00022679"/>
    </source>
</evidence>
<dbReference type="EC" id="2.4.-.-" evidence="9"/>
<dbReference type="Pfam" id="PF00535">
    <property type="entry name" value="Glycos_transf_2"/>
    <property type="match status" value="1"/>
</dbReference>
<protein>
    <submittedName>
        <fullName evidence="9">Glycosyltransferase family 2 protein</fullName>
        <ecNumber evidence="9">2.4.-.-</ecNumber>
    </submittedName>
</protein>
<evidence type="ECO:0000256" key="1">
    <source>
        <dbReference type="ARBA" id="ARBA00004141"/>
    </source>
</evidence>
<evidence type="ECO:0000256" key="7">
    <source>
        <dbReference type="SAM" id="Phobius"/>
    </source>
</evidence>
<keyword evidence="3 9" id="KW-0808">Transferase</keyword>
<feature type="domain" description="Glycosyltransferase 2-like" evidence="8">
    <location>
        <begin position="9"/>
        <end position="179"/>
    </location>
</feature>
<keyword evidence="2 9" id="KW-0328">Glycosyltransferase</keyword>
<feature type="transmembrane region" description="Helical" evidence="7">
    <location>
        <begin position="272"/>
        <end position="297"/>
    </location>
</feature>
<sequence>MKESPTLGIVVPCYNEEAVIGETISQLSKIMKEMMDEGLVSQASFLMFVNDGSRDRTWELIEENRKSNPLVSGVKLSGNVGHQNALLAGLMTAKELADCVISIDADLQDDVKAIREFVVKYKEEGCEIVYGVRQSRKTDTFFKRTTAQGFYRFMDRMGVKVTYNHADYRLMSKRALHELERFKEVNLFLRGIVPMIGFKTGIVFYDRLDRFAGESKYPLPKMLAFAFEGITSLSVRPIRFVTLMGFGLSLVSLFAVIYAVASKLLGNTVSGWTSLILSVWFLGGVQLLALGLIGEYIGKIYKEVKRRPLYIVDRLLLPESLPQREADLGHARGRSLNVQP</sequence>
<evidence type="ECO:0000256" key="6">
    <source>
        <dbReference type="ARBA" id="ARBA00023136"/>
    </source>
</evidence>
<keyword evidence="10" id="KW-1185">Reference proteome</keyword>
<keyword evidence="5 7" id="KW-1133">Transmembrane helix</keyword>
<dbReference type="RefSeq" id="WP_256555232.1">
    <property type="nucleotide sequence ID" value="NZ_JANHOF010000003.1"/>
</dbReference>
<accession>A0ABV6J8F5</accession>
<dbReference type="GO" id="GO:0016757">
    <property type="term" value="F:glycosyltransferase activity"/>
    <property type="evidence" value="ECO:0007669"/>
    <property type="project" value="UniProtKB-KW"/>
</dbReference>
<comment type="caution">
    <text evidence="9">The sequence shown here is derived from an EMBL/GenBank/DDBJ whole genome shotgun (WGS) entry which is preliminary data.</text>
</comment>
<dbReference type="PANTHER" id="PTHR48090">
    <property type="entry name" value="UNDECAPRENYL-PHOSPHATE 4-DEOXY-4-FORMAMIDO-L-ARABINOSE TRANSFERASE-RELATED"/>
    <property type="match status" value="1"/>
</dbReference>
<evidence type="ECO:0000313" key="10">
    <source>
        <dbReference type="Proteomes" id="UP001589818"/>
    </source>
</evidence>
<organism evidence="9 10">
    <name type="scientific">Paenibacillus mendelii</name>
    <dbReference type="NCBI Taxonomy" id="206163"/>
    <lineage>
        <taxon>Bacteria</taxon>
        <taxon>Bacillati</taxon>
        <taxon>Bacillota</taxon>
        <taxon>Bacilli</taxon>
        <taxon>Bacillales</taxon>
        <taxon>Paenibacillaceae</taxon>
        <taxon>Paenibacillus</taxon>
    </lineage>
</organism>
<dbReference type="Proteomes" id="UP001589818">
    <property type="component" value="Unassembled WGS sequence"/>
</dbReference>
<dbReference type="InterPro" id="IPR029044">
    <property type="entry name" value="Nucleotide-diphossugar_trans"/>
</dbReference>
<reference evidence="9 10" key="1">
    <citation type="submission" date="2024-09" db="EMBL/GenBank/DDBJ databases">
        <authorList>
            <person name="Sun Q."/>
            <person name="Mori K."/>
        </authorList>
    </citation>
    <scope>NUCLEOTIDE SEQUENCE [LARGE SCALE GENOMIC DNA]</scope>
    <source>
        <strain evidence="9 10">CCM 4839</strain>
    </source>
</reference>
<dbReference type="InterPro" id="IPR050256">
    <property type="entry name" value="Glycosyltransferase_2"/>
</dbReference>
<gene>
    <name evidence="9" type="ORF">ACFFJ8_12265</name>
</gene>
<proteinExistence type="predicted"/>
<keyword evidence="6 7" id="KW-0472">Membrane</keyword>
<evidence type="ECO:0000256" key="4">
    <source>
        <dbReference type="ARBA" id="ARBA00022692"/>
    </source>
</evidence>
<dbReference type="PANTHER" id="PTHR48090:SF1">
    <property type="entry name" value="PROPHAGE BACTOPRENOL GLUCOSYL TRANSFERASE HOMOLOG"/>
    <property type="match status" value="1"/>
</dbReference>
<dbReference type="CDD" id="cd04187">
    <property type="entry name" value="DPM1_like_bac"/>
    <property type="match status" value="1"/>
</dbReference>
<keyword evidence="4 7" id="KW-0812">Transmembrane</keyword>
<name>A0ABV6J8F5_9BACL</name>
<dbReference type="EMBL" id="JBHLVF010000017">
    <property type="protein sequence ID" value="MFC0392136.1"/>
    <property type="molecule type" value="Genomic_DNA"/>
</dbReference>
<feature type="transmembrane region" description="Helical" evidence="7">
    <location>
        <begin position="240"/>
        <end position="260"/>
    </location>
</feature>
<evidence type="ECO:0000256" key="5">
    <source>
        <dbReference type="ARBA" id="ARBA00022989"/>
    </source>
</evidence>
<dbReference type="SUPFAM" id="SSF53448">
    <property type="entry name" value="Nucleotide-diphospho-sugar transferases"/>
    <property type="match status" value="1"/>
</dbReference>
<evidence type="ECO:0000259" key="8">
    <source>
        <dbReference type="Pfam" id="PF00535"/>
    </source>
</evidence>
<dbReference type="InterPro" id="IPR001173">
    <property type="entry name" value="Glyco_trans_2-like"/>
</dbReference>